<organism evidence="1">
    <name type="scientific">Arundo donax</name>
    <name type="common">Giant reed</name>
    <name type="synonym">Donax arundinaceus</name>
    <dbReference type="NCBI Taxonomy" id="35708"/>
    <lineage>
        <taxon>Eukaryota</taxon>
        <taxon>Viridiplantae</taxon>
        <taxon>Streptophyta</taxon>
        <taxon>Embryophyta</taxon>
        <taxon>Tracheophyta</taxon>
        <taxon>Spermatophyta</taxon>
        <taxon>Magnoliopsida</taxon>
        <taxon>Liliopsida</taxon>
        <taxon>Poales</taxon>
        <taxon>Poaceae</taxon>
        <taxon>PACMAD clade</taxon>
        <taxon>Arundinoideae</taxon>
        <taxon>Arundineae</taxon>
        <taxon>Arundo</taxon>
    </lineage>
</organism>
<reference evidence="1" key="2">
    <citation type="journal article" date="2015" name="Data Brief">
        <title>Shoot transcriptome of the giant reed, Arundo donax.</title>
        <authorList>
            <person name="Barrero R.A."/>
            <person name="Guerrero F.D."/>
            <person name="Moolhuijzen P."/>
            <person name="Goolsby J.A."/>
            <person name="Tidwell J."/>
            <person name="Bellgard S.E."/>
            <person name="Bellgard M.I."/>
        </authorList>
    </citation>
    <scope>NUCLEOTIDE SEQUENCE</scope>
    <source>
        <tissue evidence="1">Shoot tissue taken approximately 20 cm above the soil surface</tissue>
    </source>
</reference>
<name>A0A0A9H0V4_ARUDO</name>
<reference evidence="1" key="1">
    <citation type="submission" date="2014-09" db="EMBL/GenBank/DDBJ databases">
        <authorList>
            <person name="Magalhaes I.L.F."/>
            <person name="Oliveira U."/>
            <person name="Santos F.R."/>
            <person name="Vidigal T.H.D.A."/>
            <person name="Brescovit A.D."/>
            <person name="Santos A.J."/>
        </authorList>
    </citation>
    <scope>NUCLEOTIDE SEQUENCE</scope>
    <source>
        <tissue evidence="1">Shoot tissue taken approximately 20 cm above the soil surface</tissue>
    </source>
</reference>
<proteinExistence type="predicted"/>
<accession>A0A0A9H0V4</accession>
<protein>
    <submittedName>
        <fullName evidence="1">Uncharacterized protein</fullName>
    </submittedName>
</protein>
<dbReference type="AlphaFoldDB" id="A0A0A9H0V4"/>
<evidence type="ECO:0000313" key="1">
    <source>
        <dbReference type="EMBL" id="JAE26488.1"/>
    </source>
</evidence>
<sequence>MMNQYGIYIFILAGSIQNPFSHFI</sequence>
<dbReference type="EMBL" id="GBRH01171408">
    <property type="protein sequence ID" value="JAE26488.1"/>
    <property type="molecule type" value="Transcribed_RNA"/>
</dbReference>